<dbReference type="PROSITE" id="PS51318">
    <property type="entry name" value="TAT"/>
    <property type="match status" value="1"/>
</dbReference>
<evidence type="ECO:0000256" key="1">
    <source>
        <dbReference type="SAM" id="MobiDB-lite"/>
    </source>
</evidence>
<name>A0A346XTX5_9ACTN</name>
<feature type="region of interest" description="Disordered" evidence="1">
    <location>
        <begin position="30"/>
        <end position="55"/>
    </location>
</feature>
<dbReference type="SUPFAM" id="SSF55797">
    <property type="entry name" value="PR-1-like"/>
    <property type="match status" value="1"/>
</dbReference>
<keyword evidence="4" id="KW-1185">Reference proteome</keyword>
<dbReference type="InterPro" id="IPR006311">
    <property type="entry name" value="TAT_signal"/>
</dbReference>
<dbReference type="Gene3D" id="3.40.33.10">
    <property type="entry name" value="CAP"/>
    <property type="match status" value="1"/>
</dbReference>
<dbReference type="EMBL" id="CP031165">
    <property type="protein sequence ID" value="AXV05672.1"/>
    <property type="molecule type" value="Genomic_DNA"/>
</dbReference>
<organism evidence="3 4">
    <name type="scientific">Euzebya pacifica</name>
    <dbReference type="NCBI Taxonomy" id="1608957"/>
    <lineage>
        <taxon>Bacteria</taxon>
        <taxon>Bacillati</taxon>
        <taxon>Actinomycetota</taxon>
        <taxon>Nitriliruptoria</taxon>
        <taxon>Euzebyales</taxon>
    </lineage>
</organism>
<gene>
    <name evidence="3" type="ORF">DVS28_a0971</name>
</gene>
<dbReference type="PANTHER" id="PTHR31157:SF1">
    <property type="entry name" value="SCP DOMAIN-CONTAINING PROTEIN"/>
    <property type="match status" value="1"/>
</dbReference>
<accession>A0A346XTX5</accession>
<protein>
    <recommendedName>
        <fullName evidence="2">SCP domain-containing protein</fullName>
    </recommendedName>
</protein>
<evidence type="ECO:0000313" key="3">
    <source>
        <dbReference type="EMBL" id="AXV05672.1"/>
    </source>
</evidence>
<dbReference type="InterPro" id="IPR007253">
    <property type="entry name" value="Cell_wall-bd_2"/>
</dbReference>
<dbReference type="Pfam" id="PF00188">
    <property type="entry name" value="CAP"/>
    <property type="match status" value="1"/>
</dbReference>
<dbReference type="InterPro" id="IPR035940">
    <property type="entry name" value="CAP_sf"/>
</dbReference>
<dbReference type="Proteomes" id="UP000264006">
    <property type="component" value="Chromosome"/>
</dbReference>
<feature type="domain" description="SCP" evidence="2">
    <location>
        <begin position="96"/>
        <end position="210"/>
    </location>
</feature>
<reference evidence="3 4" key="1">
    <citation type="submission" date="2018-09" db="EMBL/GenBank/DDBJ databases">
        <title>Complete genome sequence of Euzebya sp. DY32-46 isolated from seawater of Pacific Ocean.</title>
        <authorList>
            <person name="Xu L."/>
            <person name="Wu Y.-H."/>
            <person name="Xu X.-W."/>
        </authorList>
    </citation>
    <scope>NUCLEOTIDE SEQUENCE [LARGE SCALE GENOMIC DNA]</scope>
    <source>
        <strain evidence="3 4">DY32-46</strain>
    </source>
</reference>
<dbReference type="InterPro" id="IPR014044">
    <property type="entry name" value="CAP_dom"/>
</dbReference>
<dbReference type="KEGG" id="euz:DVS28_a0971"/>
<dbReference type="CDD" id="cd05379">
    <property type="entry name" value="CAP_bacterial"/>
    <property type="match status" value="1"/>
</dbReference>
<sequence>MAGWTMRQALVTPRQSHAAIDDGEHNVMHTHSARPALSPPAGHTSPPGPTRPAGIDRRLFLGGLLGGVATLALPASAARAATAVRAGTDPMAVMVQRINDYRVSNGRPPLPLDHQLSAVAQSWSEHQRNRSSMAHNGNRMAQYGWAVESDGEIVATASATGEDAAQLANRCVDGWIGSSGHRAIMLGDWTDMGLGWAVTSSGRLYATGNFVRTPLPSAGQEALTQSRELIGDGSAGRAVVVRGDLAADALAASGLIDGNTPLLMTRPDQPLPAWLLDELRRVLGGSGTVHLVGGALHGDIDGQIRSIGADPVRLRGSSRYETAAMVAHEVGSLRGTPWRVFLANGDGWADAVAAGAFAARFGTPVVLTPRGSLHGAARSVLDRWPEADRVVVGGELMIEKSVARAAGAWRLTGTDRADTGGRVMLDAWSTRAEPGSALVVSPGWTADGWATGLATTTFSARHSAPLLFAGSGMPGPVADAVRQAGFGPGAPAALRFVRNVPQAARDEFVAATT</sequence>
<evidence type="ECO:0000313" key="4">
    <source>
        <dbReference type="Proteomes" id="UP000264006"/>
    </source>
</evidence>
<dbReference type="AlphaFoldDB" id="A0A346XTX5"/>
<evidence type="ECO:0000259" key="2">
    <source>
        <dbReference type="Pfam" id="PF00188"/>
    </source>
</evidence>
<dbReference type="Pfam" id="PF04122">
    <property type="entry name" value="CW_binding_2"/>
    <property type="match status" value="1"/>
</dbReference>
<dbReference type="PANTHER" id="PTHR31157">
    <property type="entry name" value="SCP DOMAIN-CONTAINING PROTEIN"/>
    <property type="match status" value="1"/>
</dbReference>
<proteinExistence type="predicted"/>